<name>A0A1A7P2B9_9PAST</name>
<evidence type="ECO:0000313" key="3">
    <source>
        <dbReference type="Proteomes" id="UP000092649"/>
    </source>
</evidence>
<feature type="transmembrane region" description="Helical" evidence="1">
    <location>
        <begin position="125"/>
        <end position="152"/>
    </location>
</feature>
<reference evidence="2 3" key="1">
    <citation type="submission" date="2014-11" db="EMBL/GenBank/DDBJ databases">
        <title>Pan-genome of Gallibacterium spp.</title>
        <authorList>
            <person name="Kudirkiene E."/>
            <person name="Bojesen A.M."/>
        </authorList>
    </citation>
    <scope>NUCLEOTIDE SEQUENCE [LARGE SCALE GENOMIC DNA]</scope>
    <source>
        <strain evidence="2 3">F150</strain>
    </source>
</reference>
<comment type="caution">
    <text evidence="2">The sequence shown here is derived from an EMBL/GenBank/DDBJ whole genome shotgun (WGS) entry which is preliminary data.</text>
</comment>
<sequence length="158" mass="17128">MPAQSKDTIQPKDTISFLIIGNVLSALAGLALVAILVYYIVYGFIDPHIARPWSRDLLYVVGGGLVCTVIVSLIGSSIKKANYYPIAGSGQASHTGDILAGTSTIFISGVVIAFIIMSVEDSLSLSWFMYGLIVLFAITTFLYYLVVVITFLEIKKIR</sequence>
<keyword evidence="1" id="KW-0812">Transmembrane</keyword>
<feature type="transmembrane region" description="Helical" evidence="1">
    <location>
        <begin position="57"/>
        <end position="78"/>
    </location>
</feature>
<keyword evidence="1" id="KW-0472">Membrane</keyword>
<organism evidence="2 3">
    <name type="scientific">Gallibacterium salpingitidis</name>
    <dbReference type="NCBI Taxonomy" id="505341"/>
    <lineage>
        <taxon>Bacteria</taxon>
        <taxon>Pseudomonadati</taxon>
        <taxon>Pseudomonadota</taxon>
        <taxon>Gammaproteobacteria</taxon>
        <taxon>Pasteurellales</taxon>
        <taxon>Pasteurellaceae</taxon>
        <taxon>Gallibacterium</taxon>
    </lineage>
</organism>
<dbReference type="EMBL" id="JTJL01000012">
    <property type="protein sequence ID" value="OBW95369.1"/>
    <property type="molecule type" value="Genomic_DNA"/>
</dbReference>
<protein>
    <submittedName>
        <fullName evidence="2">Uncharacterized protein</fullName>
    </submittedName>
</protein>
<accession>A0A1A7P2B9</accession>
<gene>
    <name evidence="2" type="ORF">QS62_03080</name>
</gene>
<keyword evidence="1" id="KW-1133">Transmembrane helix</keyword>
<keyword evidence="3" id="KW-1185">Reference proteome</keyword>
<evidence type="ECO:0000256" key="1">
    <source>
        <dbReference type="SAM" id="Phobius"/>
    </source>
</evidence>
<dbReference type="AlphaFoldDB" id="A0A1A7P2B9"/>
<proteinExistence type="predicted"/>
<feature type="transmembrane region" description="Helical" evidence="1">
    <location>
        <begin position="98"/>
        <end position="119"/>
    </location>
</feature>
<dbReference type="RefSeq" id="WP_066105739.1">
    <property type="nucleotide sequence ID" value="NZ_JTJL01000012.1"/>
</dbReference>
<evidence type="ECO:0000313" key="2">
    <source>
        <dbReference type="EMBL" id="OBW95369.1"/>
    </source>
</evidence>
<dbReference type="Proteomes" id="UP000092649">
    <property type="component" value="Unassembled WGS sequence"/>
</dbReference>
<feature type="transmembrane region" description="Helical" evidence="1">
    <location>
        <begin position="15"/>
        <end position="45"/>
    </location>
</feature>